<dbReference type="Pfam" id="PF05794">
    <property type="entry name" value="Tcp11"/>
    <property type="match status" value="1"/>
</dbReference>
<feature type="non-terminal residue" evidence="2">
    <location>
        <position position="685"/>
    </location>
</feature>
<reference evidence="2 3" key="1">
    <citation type="submission" date="2018-05" db="EMBL/GenBank/DDBJ databases">
        <title>Draft genome sequence of Scytalidium lignicola DSM 105466, a ubiquitous saprotrophic fungus.</title>
        <authorList>
            <person name="Buettner E."/>
            <person name="Gebauer A.M."/>
            <person name="Hofrichter M."/>
            <person name="Liers C."/>
            <person name="Kellner H."/>
        </authorList>
    </citation>
    <scope>NUCLEOTIDE SEQUENCE [LARGE SCALE GENOMIC DNA]</scope>
    <source>
        <strain evidence="2 3">DSM 105466</strain>
    </source>
</reference>
<evidence type="ECO:0000313" key="3">
    <source>
        <dbReference type="Proteomes" id="UP000258309"/>
    </source>
</evidence>
<dbReference type="Proteomes" id="UP000258309">
    <property type="component" value="Unassembled WGS sequence"/>
</dbReference>
<dbReference type="PANTHER" id="PTHR12832">
    <property type="entry name" value="TESTIS-SPECIFIC PROTEIN PBS13 T-COMPLEX 11"/>
    <property type="match status" value="1"/>
</dbReference>
<organism evidence="2 3">
    <name type="scientific">Scytalidium lignicola</name>
    <name type="common">Hyphomycete</name>
    <dbReference type="NCBI Taxonomy" id="5539"/>
    <lineage>
        <taxon>Eukaryota</taxon>
        <taxon>Fungi</taxon>
        <taxon>Dikarya</taxon>
        <taxon>Ascomycota</taxon>
        <taxon>Pezizomycotina</taxon>
        <taxon>Leotiomycetes</taxon>
        <taxon>Leotiomycetes incertae sedis</taxon>
        <taxon>Scytalidium</taxon>
    </lineage>
</organism>
<dbReference type="AlphaFoldDB" id="A0A3E2GVX2"/>
<dbReference type="InterPro" id="IPR008862">
    <property type="entry name" value="Tcp11"/>
</dbReference>
<sequence>MFQPDDVFLHSLSSIVSGRGSAKFSRASSIPSPFKPPISPDPEGYPIQKTLPILQSFIDPERRECASRSSRRLDDFKQNQRLRHYQEPESQAIVLLHDQPIERPSRMIMGKLATLEPPITRGALSELDVNKIALNPKLRHDINFNLELHFRPNLEGEKRRRKTQRSNEFWETLWVQFRAYIVSREAVEREWGDQEWCLHVEAIRDILETLVPERDRALIDEIISVDLHIQQFRKGVADLEKLAKLAQLLKCHCAPMRDSRIDEIVAQLGDGARNCDVNVLVAGMRSMLGVLEGMKLDVANHQIRCLRPLLFIEDTVHFEQKFFMKKIDVLKGENSHVQSMLATLSPQSSPSPIASCPEHPPRYLLEKISNEYNSHSCAVQILKSLLEISNSGHHNSEKFPSDSSVPVGDRILSKLHGTLPFLELFIDNTGRYFMDPFQQLSALLCKNHPKLVASILTFIYLPIVTALPVDPSASVPRDQNPSEFVQFWKDLWCQFKDHKSGPMFLNSAWGTFLALLYHMITVCDEGAWKDTDLLLGSSYTSSLAAFFLGMGDSLSEWQLALLWLFEACLNLKLLQQKLARFPQMRGKTKFCIIVGGFLSSGVLAQYINPADGRYVNNWIQTAMLAPITTTTITHFWIEFVDKAGVAQSLEDGTYAAPTARLWAQSTLVLQQALFIVAGLEQIPEN</sequence>
<proteinExistence type="inferred from homology"/>
<accession>A0A3E2GVX2</accession>
<dbReference type="GO" id="GO:0010737">
    <property type="term" value="P:protein kinase A signaling"/>
    <property type="evidence" value="ECO:0007669"/>
    <property type="project" value="TreeGrafter"/>
</dbReference>
<protein>
    <submittedName>
        <fullName evidence="2">Uncharacterized protein</fullName>
    </submittedName>
</protein>
<evidence type="ECO:0000313" key="2">
    <source>
        <dbReference type="EMBL" id="RFU25177.1"/>
    </source>
</evidence>
<dbReference type="PANTHER" id="PTHR12832:SF11">
    <property type="entry name" value="LD23868P"/>
    <property type="match status" value="1"/>
</dbReference>
<evidence type="ECO:0000256" key="1">
    <source>
        <dbReference type="ARBA" id="ARBA00010954"/>
    </source>
</evidence>
<name>A0A3E2GVX2_SCYLI</name>
<dbReference type="EMBL" id="NCSJ02000355">
    <property type="protein sequence ID" value="RFU25177.1"/>
    <property type="molecule type" value="Genomic_DNA"/>
</dbReference>
<feature type="non-terminal residue" evidence="2">
    <location>
        <position position="1"/>
    </location>
</feature>
<gene>
    <name evidence="2" type="ORF">B7463_g11156</name>
</gene>
<keyword evidence="3" id="KW-1185">Reference proteome</keyword>
<comment type="similarity">
    <text evidence="1">Belongs to the TCP11 family.</text>
</comment>
<dbReference type="OrthoDB" id="3554925at2759"/>
<comment type="caution">
    <text evidence="2">The sequence shown here is derived from an EMBL/GenBank/DDBJ whole genome shotgun (WGS) entry which is preliminary data.</text>
</comment>